<dbReference type="AlphaFoldDB" id="A0AAD4R376"/>
<organism evidence="3 4">
    <name type="scientific">Ditylenchus destructor</name>
    <dbReference type="NCBI Taxonomy" id="166010"/>
    <lineage>
        <taxon>Eukaryota</taxon>
        <taxon>Metazoa</taxon>
        <taxon>Ecdysozoa</taxon>
        <taxon>Nematoda</taxon>
        <taxon>Chromadorea</taxon>
        <taxon>Rhabditida</taxon>
        <taxon>Tylenchina</taxon>
        <taxon>Tylenchomorpha</taxon>
        <taxon>Sphaerularioidea</taxon>
        <taxon>Anguinidae</taxon>
        <taxon>Anguininae</taxon>
        <taxon>Ditylenchus</taxon>
    </lineage>
</organism>
<feature type="domain" description="F-box" evidence="2">
    <location>
        <begin position="28"/>
        <end position="63"/>
    </location>
</feature>
<dbReference type="Proteomes" id="UP001201812">
    <property type="component" value="Unassembled WGS sequence"/>
</dbReference>
<dbReference type="InterPro" id="IPR036047">
    <property type="entry name" value="F-box-like_dom_sf"/>
</dbReference>
<evidence type="ECO:0000256" key="1">
    <source>
        <dbReference type="SAM" id="MobiDB-lite"/>
    </source>
</evidence>
<comment type="caution">
    <text evidence="3">The sequence shown here is derived from an EMBL/GenBank/DDBJ whole genome shotgun (WGS) entry which is preliminary data.</text>
</comment>
<dbReference type="EMBL" id="JAKKPZ010000044">
    <property type="protein sequence ID" value="KAI1706915.1"/>
    <property type="molecule type" value="Genomic_DNA"/>
</dbReference>
<evidence type="ECO:0000313" key="4">
    <source>
        <dbReference type="Proteomes" id="UP001201812"/>
    </source>
</evidence>
<dbReference type="SMART" id="SM00256">
    <property type="entry name" value="FBOX"/>
    <property type="match status" value="1"/>
</dbReference>
<name>A0AAD4R376_9BILA</name>
<dbReference type="SUPFAM" id="SSF81383">
    <property type="entry name" value="F-box domain"/>
    <property type="match status" value="1"/>
</dbReference>
<dbReference type="InterPro" id="IPR001810">
    <property type="entry name" value="F-box_dom"/>
</dbReference>
<gene>
    <name evidence="3" type="ORF">DdX_12698</name>
</gene>
<sequence length="665" mass="72607">MLRRYSLNASPFGGTCSSSTSKTKSHTGLNHKMLPDSVLKKIGGHLPPLDRMRLQQTCRRFNNCFARWDDVVGIEVRCEEYAYCSEIVGASRTITTALQLPTMMMAAKKKANAKKTKSFHVRLIHANGAAFRLRTMEEKSAGKSMLAMLARQVALDELTLWDSCLSSEFTSILVKMETVTTLRLWNCGRYFEKKTPSRRKLVGTLLGLPALKQLLILDSSANAGSLATCRRAVFSKSLAMQIRAPVENLQLTGVYLPLKTLEILSENLAGSCKRLAIGCTFGKESKRLLYLKALRNMKEVTDLDLPPFIFHLNEIPVADGVVQKLINTLPLKALGFRHYNSSVLFRFIETQQLPVKVRILRVHHNANRIPNFAALGQTTPEDEAAQKISSAEKKTSVVSRYSILSTSRSSIGSLQNATTPNNNGVDFSSTSPVTITSPQAVIFPYSAFSNSTNSKPVETQNSTGLRSASTTTAYSNASYANTSSSTNSSGSASDSASCKYGSNASTLTTTVSTVANTQHEQKLSCTSEIGPAVQSPISPQAKTVVSPMSSMASALAARRLTIFAVAEERTKRRTQRLRKRTYCGVDVIYSTESIASQEILGRMAAPMQSPHVYSKSVPSKCVGSGANSGSKRETKLRIIKGDLVKPIPLSSLGMESDYELSDWED</sequence>
<proteinExistence type="predicted"/>
<evidence type="ECO:0000313" key="3">
    <source>
        <dbReference type="EMBL" id="KAI1706915.1"/>
    </source>
</evidence>
<dbReference type="Pfam" id="PF00646">
    <property type="entry name" value="F-box"/>
    <property type="match status" value="1"/>
</dbReference>
<feature type="region of interest" description="Disordered" evidence="1">
    <location>
        <begin position="1"/>
        <end position="30"/>
    </location>
</feature>
<accession>A0AAD4R376</accession>
<evidence type="ECO:0000259" key="2">
    <source>
        <dbReference type="PROSITE" id="PS50181"/>
    </source>
</evidence>
<protein>
    <recommendedName>
        <fullName evidence="2">F-box domain-containing protein</fullName>
    </recommendedName>
</protein>
<dbReference type="PROSITE" id="PS50181">
    <property type="entry name" value="FBOX"/>
    <property type="match status" value="1"/>
</dbReference>
<reference evidence="3" key="1">
    <citation type="submission" date="2022-01" db="EMBL/GenBank/DDBJ databases">
        <title>Genome Sequence Resource for Two Populations of Ditylenchus destructor, the Migratory Endoparasitic Phytonematode.</title>
        <authorList>
            <person name="Zhang H."/>
            <person name="Lin R."/>
            <person name="Xie B."/>
        </authorList>
    </citation>
    <scope>NUCLEOTIDE SEQUENCE</scope>
    <source>
        <strain evidence="3">BazhouSP</strain>
    </source>
</reference>
<dbReference type="CDD" id="cd09917">
    <property type="entry name" value="F-box_SF"/>
    <property type="match status" value="1"/>
</dbReference>
<keyword evidence="4" id="KW-1185">Reference proteome</keyword>